<feature type="region of interest" description="Disordered" evidence="1">
    <location>
        <begin position="1"/>
        <end position="24"/>
    </location>
</feature>
<dbReference type="InterPro" id="IPR007061">
    <property type="entry name" value="MST-like"/>
</dbReference>
<reference evidence="2 3" key="1">
    <citation type="submission" date="2016-12" db="EMBL/GenBank/DDBJ databases">
        <title>The draft genome sequence of Actinophytocola xinjiangensis.</title>
        <authorList>
            <person name="Wang W."/>
            <person name="Yuan L."/>
        </authorList>
    </citation>
    <scope>NUCLEOTIDE SEQUENCE [LARGE SCALE GENOMIC DNA]</scope>
    <source>
        <strain evidence="2 3">CGMCC 4.4663</strain>
    </source>
</reference>
<dbReference type="RefSeq" id="WP_075135141.1">
    <property type="nucleotide sequence ID" value="NZ_MSIF01000012.1"/>
</dbReference>
<proteinExistence type="predicted"/>
<dbReference type="InterPro" id="IPR034660">
    <property type="entry name" value="DinB/YfiT-like"/>
</dbReference>
<dbReference type="Gene3D" id="1.20.120.450">
    <property type="entry name" value="dinb family like domain"/>
    <property type="match status" value="1"/>
</dbReference>
<keyword evidence="3" id="KW-1185">Reference proteome</keyword>
<sequence>MELTPLPESTAPPKLTDPSRSDPPLIADEHAMLSAYLDFQRESLVLKCAGIPGREHSEALVPPSRLTLHGLVRHLAGVERWWLHLQFAGDDTEILYYSDDDPEQDFERLDGDFDEALAVWRAQVARSREIVAAASPDATGTRVQTGDRFQLRWVLLRLIAEYARHLGHADLLRERVDGSTGW</sequence>
<dbReference type="AlphaFoldDB" id="A0A7Z0WIY5"/>
<dbReference type="EMBL" id="MSIF01000012">
    <property type="protein sequence ID" value="OLF08399.1"/>
    <property type="molecule type" value="Genomic_DNA"/>
</dbReference>
<gene>
    <name evidence="2" type="ORF">BLA60_23575</name>
</gene>
<evidence type="ECO:0000313" key="2">
    <source>
        <dbReference type="EMBL" id="OLF08399.1"/>
    </source>
</evidence>
<accession>A0A7Z0WIY5</accession>
<dbReference type="OrthoDB" id="4548523at2"/>
<organism evidence="2 3">
    <name type="scientific">Actinophytocola xinjiangensis</name>
    <dbReference type="NCBI Taxonomy" id="485602"/>
    <lineage>
        <taxon>Bacteria</taxon>
        <taxon>Bacillati</taxon>
        <taxon>Actinomycetota</taxon>
        <taxon>Actinomycetes</taxon>
        <taxon>Pseudonocardiales</taxon>
        <taxon>Pseudonocardiaceae</taxon>
    </lineage>
</organism>
<dbReference type="Proteomes" id="UP000185696">
    <property type="component" value="Unassembled WGS sequence"/>
</dbReference>
<name>A0A7Z0WIY5_9PSEU</name>
<dbReference type="SUPFAM" id="SSF109854">
    <property type="entry name" value="DinB/YfiT-like putative metalloenzymes"/>
    <property type="match status" value="1"/>
</dbReference>
<protein>
    <submittedName>
        <fullName evidence="2">Mini-circle protein</fullName>
    </submittedName>
</protein>
<evidence type="ECO:0000313" key="3">
    <source>
        <dbReference type="Proteomes" id="UP000185696"/>
    </source>
</evidence>
<evidence type="ECO:0000256" key="1">
    <source>
        <dbReference type="SAM" id="MobiDB-lite"/>
    </source>
</evidence>
<comment type="caution">
    <text evidence="2">The sequence shown here is derived from an EMBL/GenBank/DDBJ whole genome shotgun (WGS) entry which is preliminary data.</text>
</comment>
<dbReference type="Pfam" id="PF04978">
    <property type="entry name" value="MST"/>
    <property type="match status" value="1"/>
</dbReference>